<evidence type="ECO:0000313" key="2">
    <source>
        <dbReference type="Proteomes" id="UP000409037"/>
    </source>
</evidence>
<dbReference type="Pfam" id="PF16155">
    <property type="entry name" value="PnbB"/>
    <property type="match status" value="1"/>
</dbReference>
<dbReference type="RefSeq" id="WP_150801595.1">
    <property type="nucleotide sequence ID" value="NZ_CABVHU010000039.1"/>
</dbReference>
<reference evidence="1 2" key="1">
    <citation type="submission" date="2019-09" db="EMBL/GenBank/DDBJ databases">
        <authorList>
            <person name="Chandra G."/>
            <person name="Truman W A."/>
        </authorList>
    </citation>
    <scope>NUCLEOTIDE SEQUENCE [LARGE SCALE GENOMIC DNA]</scope>
    <source>
        <strain evidence="1">PS833</strain>
    </source>
</reference>
<dbReference type="EMBL" id="CABVHU010000039">
    <property type="protein sequence ID" value="VVO45273.1"/>
    <property type="molecule type" value="Genomic_DNA"/>
</dbReference>
<dbReference type="AlphaFoldDB" id="A0A5E7G881"/>
<proteinExistence type="predicted"/>
<evidence type="ECO:0008006" key="3">
    <source>
        <dbReference type="Google" id="ProtNLM"/>
    </source>
</evidence>
<organism evidence="1 2">
    <name type="scientific">Pseudomonas fluorescens</name>
    <dbReference type="NCBI Taxonomy" id="294"/>
    <lineage>
        <taxon>Bacteria</taxon>
        <taxon>Pseudomonadati</taxon>
        <taxon>Pseudomonadota</taxon>
        <taxon>Gammaproteobacteria</taxon>
        <taxon>Pseudomonadales</taxon>
        <taxon>Pseudomonadaceae</taxon>
        <taxon>Pseudomonas</taxon>
    </lineage>
</organism>
<dbReference type="OrthoDB" id="4467772at2"/>
<evidence type="ECO:0000313" key="1">
    <source>
        <dbReference type="EMBL" id="VVO45273.1"/>
    </source>
</evidence>
<accession>A0A5E7G881</accession>
<gene>
    <name evidence="1" type="ORF">PS833_06636</name>
</gene>
<protein>
    <recommendedName>
        <fullName evidence="3">PnbB</fullName>
    </recommendedName>
</protein>
<dbReference type="Proteomes" id="UP000409037">
    <property type="component" value="Unassembled WGS sequence"/>
</dbReference>
<dbReference type="InterPro" id="IPR032345">
    <property type="entry name" value="PnbB"/>
</dbReference>
<sequence length="178" mass="19887">MKKRDELLSLCIDFLSKVKDKTANANIEQWLNETYGPDSETYQRMADLVIEGVAQGWAANVEITGPNYRRSRLCEPSAETFYFSITAVYMDSKGHELDNYHRTFRGQYHSHPYGELNMVIPLDEGALLAGPLGWRGAGWTAPEAGSHHFPEVKGGALIAFFFLPAGRISYDIQAPKAS</sequence>
<name>A0A5E7G881_PSEFL</name>